<accession>A0ABY5LQR3</accession>
<dbReference type="RefSeq" id="WP_257120764.1">
    <property type="nucleotide sequence ID" value="NZ_CP099464.1"/>
</dbReference>
<dbReference type="Proteomes" id="UP001057561">
    <property type="component" value="Chromosome"/>
</dbReference>
<name>A0ABY5LQR3_9CYAN</name>
<sequence length="100" mass="11628">MNAGEKTQYFIDSNIWLYRFIVNTNDANSIKKQQIANPENPKILKILIQTNSYPENPKILDILIQTNSYPENPKILEILIQTNSYPENPKILKILIQTNK</sequence>
<reference evidence="1" key="1">
    <citation type="submission" date="2022-06" db="EMBL/GenBank/DDBJ databases">
        <title>Nostosin G and Spiroidesin B from the Cyanobacterium Dolichospermum sp. NIES-1697.</title>
        <authorList>
            <person name="Phan C.-S."/>
            <person name="Mehjabin J.J."/>
            <person name="Anas A.R.J."/>
            <person name="Hayasaka M."/>
            <person name="Onoki R."/>
            <person name="Wang J."/>
            <person name="Umezawa T."/>
            <person name="Washio K."/>
            <person name="Morikawa M."/>
            <person name="Okino T."/>
        </authorList>
    </citation>
    <scope>NUCLEOTIDE SEQUENCE</scope>
    <source>
        <strain evidence="1">NIES-1697</strain>
    </source>
</reference>
<protein>
    <recommendedName>
        <fullName evidence="3">PIN domain-containing protein</fullName>
    </recommendedName>
</protein>
<gene>
    <name evidence="1" type="ORF">NG743_20020</name>
</gene>
<dbReference type="EMBL" id="CP099464">
    <property type="protein sequence ID" value="UUO14306.1"/>
    <property type="molecule type" value="Genomic_DNA"/>
</dbReference>
<evidence type="ECO:0000313" key="1">
    <source>
        <dbReference type="EMBL" id="UUO14306.1"/>
    </source>
</evidence>
<organism evidence="1 2">
    <name type="scientific">Dolichospermum heterosporum TAC447</name>
    <dbReference type="NCBI Taxonomy" id="747523"/>
    <lineage>
        <taxon>Bacteria</taxon>
        <taxon>Bacillati</taxon>
        <taxon>Cyanobacteriota</taxon>
        <taxon>Cyanophyceae</taxon>
        <taxon>Nostocales</taxon>
        <taxon>Aphanizomenonaceae</taxon>
        <taxon>Dolichospermum</taxon>
        <taxon>Dolichospermum heterosporum</taxon>
    </lineage>
</organism>
<keyword evidence="2" id="KW-1185">Reference proteome</keyword>
<evidence type="ECO:0008006" key="3">
    <source>
        <dbReference type="Google" id="ProtNLM"/>
    </source>
</evidence>
<evidence type="ECO:0000313" key="2">
    <source>
        <dbReference type="Proteomes" id="UP001057561"/>
    </source>
</evidence>
<proteinExistence type="predicted"/>